<proteinExistence type="predicted"/>
<dbReference type="AlphaFoldDB" id="A0A9N9H5E4"/>
<name>A0A9N9H5E4_9GLOM</name>
<evidence type="ECO:0000313" key="1">
    <source>
        <dbReference type="EMBL" id="CAG8657975.1"/>
    </source>
</evidence>
<reference evidence="1" key="1">
    <citation type="submission" date="2021-06" db="EMBL/GenBank/DDBJ databases">
        <authorList>
            <person name="Kallberg Y."/>
            <person name="Tangrot J."/>
            <person name="Rosling A."/>
        </authorList>
    </citation>
    <scope>NUCLEOTIDE SEQUENCE</scope>
    <source>
        <strain evidence="1">AZ414A</strain>
    </source>
</reference>
<accession>A0A9N9H5E4</accession>
<gene>
    <name evidence="1" type="ORF">DEBURN_LOCUS11667</name>
</gene>
<dbReference type="EMBL" id="CAJVPK010007783">
    <property type="protein sequence ID" value="CAG8657975.1"/>
    <property type="molecule type" value="Genomic_DNA"/>
</dbReference>
<dbReference type="OrthoDB" id="2423942at2759"/>
<feature type="non-terminal residue" evidence="1">
    <location>
        <position position="1"/>
    </location>
</feature>
<dbReference type="Proteomes" id="UP000789706">
    <property type="component" value="Unassembled WGS sequence"/>
</dbReference>
<keyword evidence="2" id="KW-1185">Reference proteome</keyword>
<comment type="caution">
    <text evidence="1">The sequence shown here is derived from an EMBL/GenBank/DDBJ whole genome shotgun (WGS) entry which is preliminary data.</text>
</comment>
<feature type="non-terminal residue" evidence="1">
    <location>
        <position position="176"/>
    </location>
</feature>
<protein>
    <submittedName>
        <fullName evidence="1">10099_t:CDS:1</fullName>
    </submittedName>
</protein>
<evidence type="ECO:0000313" key="2">
    <source>
        <dbReference type="Proteomes" id="UP000789706"/>
    </source>
</evidence>
<sequence>CYRQKQYKPEHKSLSFDKVSDKVKSIVKLKLELNERIAKAVLNSRPLPKLSGEVINVKEMENVPEVYSNFLSNEPSTTLIRSHMITGKMKGLKKNIETLSRSGMQLPTIIWISYRKTLSNESQGKINELKSSELKICNYQDEQNLSVDKWDVIIVQVESLSRIEFSSRLIIAVLDE</sequence>
<organism evidence="1 2">
    <name type="scientific">Diversispora eburnea</name>
    <dbReference type="NCBI Taxonomy" id="1213867"/>
    <lineage>
        <taxon>Eukaryota</taxon>
        <taxon>Fungi</taxon>
        <taxon>Fungi incertae sedis</taxon>
        <taxon>Mucoromycota</taxon>
        <taxon>Glomeromycotina</taxon>
        <taxon>Glomeromycetes</taxon>
        <taxon>Diversisporales</taxon>
        <taxon>Diversisporaceae</taxon>
        <taxon>Diversispora</taxon>
    </lineage>
</organism>